<comment type="caution">
    <text evidence="1">The sequence shown here is derived from an EMBL/GenBank/DDBJ whole genome shotgun (WGS) entry which is preliminary data.</text>
</comment>
<dbReference type="EMBL" id="JBHSWI010000001">
    <property type="protein sequence ID" value="MFC6646816.1"/>
    <property type="molecule type" value="Genomic_DNA"/>
</dbReference>
<sequence length="93" mass="10709">MNDAVELKDVARKDAIASLQRYFEENFDRELGDMPAGLLLNYILEEIGPAIYNSAIADAQARMQLRVADLTGELFADEFRYWPKVDAKRRTKR</sequence>
<gene>
    <name evidence="1" type="ORF">ACFQBQ_14750</name>
</gene>
<evidence type="ECO:0000313" key="2">
    <source>
        <dbReference type="Proteomes" id="UP001596391"/>
    </source>
</evidence>
<keyword evidence="2" id="KW-1185">Reference proteome</keyword>
<dbReference type="Pfam" id="PF09932">
    <property type="entry name" value="DUF2164"/>
    <property type="match status" value="1"/>
</dbReference>
<dbReference type="RefSeq" id="WP_263371247.1">
    <property type="nucleotide sequence ID" value="NZ_JAGSYD010000002.1"/>
</dbReference>
<organism evidence="1 2">
    <name type="scientific">Granulicella cerasi</name>
    <dbReference type="NCBI Taxonomy" id="741063"/>
    <lineage>
        <taxon>Bacteria</taxon>
        <taxon>Pseudomonadati</taxon>
        <taxon>Acidobacteriota</taxon>
        <taxon>Terriglobia</taxon>
        <taxon>Terriglobales</taxon>
        <taxon>Acidobacteriaceae</taxon>
        <taxon>Granulicella</taxon>
    </lineage>
</organism>
<dbReference type="InterPro" id="IPR018680">
    <property type="entry name" value="DUF2164"/>
</dbReference>
<accession>A0ABW1ZBF6</accession>
<protein>
    <submittedName>
        <fullName evidence="1">DUF2164 domain-containing protein</fullName>
    </submittedName>
</protein>
<dbReference type="Proteomes" id="UP001596391">
    <property type="component" value="Unassembled WGS sequence"/>
</dbReference>
<name>A0ABW1ZBF6_9BACT</name>
<reference evidence="2" key="1">
    <citation type="journal article" date="2019" name="Int. J. Syst. Evol. Microbiol.">
        <title>The Global Catalogue of Microorganisms (GCM) 10K type strain sequencing project: providing services to taxonomists for standard genome sequencing and annotation.</title>
        <authorList>
            <consortium name="The Broad Institute Genomics Platform"/>
            <consortium name="The Broad Institute Genome Sequencing Center for Infectious Disease"/>
            <person name="Wu L."/>
            <person name="Ma J."/>
        </authorList>
    </citation>
    <scope>NUCLEOTIDE SEQUENCE [LARGE SCALE GENOMIC DNA]</scope>
    <source>
        <strain evidence="2">CGMCC 1.16026</strain>
    </source>
</reference>
<evidence type="ECO:0000313" key="1">
    <source>
        <dbReference type="EMBL" id="MFC6646816.1"/>
    </source>
</evidence>
<proteinExistence type="predicted"/>